<dbReference type="AlphaFoldDB" id="A0A5A7MNW2"/>
<comment type="caution">
    <text evidence="2">The sequence shown here is derived from an EMBL/GenBank/DDBJ whole genome shotgun (WGS) entry which is preliminary data.</text>
</comment>
<sequence>MPDQSIAAARRDYLYQLINEYEAADYIRHSVRALRNWRVRGGGPRFVKISGRSIRYRRLDLDQWIESKLIASTSEVANDN</sequence>
<dbReference type="EMBL" id="BKCL01000001">
    <property type="protein sequence ID" value="GEQ96638.1"/>
    <property type="molecule type" value="Genomic_DNA"/>
</dbReference>
<evidence type="ECO:0000259" key="1">
    <source>
        <dbReference type="Pfam" id="PF12728"/>
    </source>
</evidence>
<dbReference type="Pfam" id="PF12728">
    <property type="entry name" value="HTH_17"/>
    <property type="match status" value="1"/>
</dbReference>
<dbReference type="InterPro" id="IPR041657">
    <property type="entry name" value="HTH_17"/>
</dbReference>
<proteinExistence type="predicted"/>
<dbReference type="RefSeq" id="WP_210431114.1">
    <property type="nucleotide sequence ID" value="NZ_BKCL01000001.1"/>
</dbReference>
<dbReference type="Proteomes" id="UP000322084">
    <property type="component" value="Unassembled WGS sequence"/>
</dbReference>
<gene>
    <name evidence="2" type="ORF">JCM17844_02750</name>
</gene>
<dbReference type="InterPro" id="IPR009061">
    <property type="entry name" value="DNA-bd_dom_put_sf"/>
</dbReference>
<protein>
    <recommendedName>
        <fullName evidence="1">Helix-turn-helix domain-containing protein</fullName>
    </recommendedName>
</protein>
<accession>A0A5A7MNW2</accession>
<name>A0A5A7MNW2_9PROT</name>
<dbReference type="SUPFAM" id="SSF46955">
    <property type="entry name" value="Putative DNA-binding domain"/>
    <property type="match status" value="1"/>
</dbReference>
<reference evidence="2 3" key="1">
    <citation type="submission" date="2019-09" db="EMBL/GenBank/DDBJ databases">
        <title>NBRP : Genome information of microbial organism related human and environment.</title>
        <authorList>
            <person name="Hattori M."/>
            <person name="Oshima K."/>
            <person name="Inaba H."/>
            <person name="Suda W."/>
            <person name="Sakamoto M."/>
            <person name="Iino T."/>
            <person name="Kitahara M."/>
            <person name="Oshida Y."/>
            <person name="Iida T."/>
            <person name="Kudo T."/>
            <person name="Itoh T."/>
            <person name="Ohkuma M."/>
        </authorList>
    </citation>
    <scope>NUCLEOTIDE SEQUENCE [LARGE SCALE GENOMIC DNA]</scope>
    <source>
        <strain evidence="2 3">Hi-2</strain>
    </source>
</reference>
<organism evidence="2 3">
    <name type="scientific">Iodidimonas gelatinilytica</name>
    <dbReference type="NCBI Taxonomy" id="1236966"/>
    <lineage>
        <taxon>Bacteria</taxon>
        <taxon>Pseudomonadati</taxon>
        <taxon>Pseudomonadota</taxon>
        <taxon>Alphaproteobacteria</taxon>
        <taxon>Iodidimonadales</taxon>
        <taxon>Iodidimonadaceae</taxon>
        <taxon>Iodidimonas</taxon>
    </lineage>
</organism>
<feature type="domain" description="Helix-turn-helix" evidence="1">
    <location>
        <begin position="22"/>
        <end position="68"/>
    </location>
</feature>
<evidence type="ECO:0000313" key="3">
    <source>
        <dbReference type="Proteomes" id="UP000322084"/>
    </source>
</evidence>
<evidence type="ECO:0000313" key="2">
    <source>
        <dbReference type="EMBL" id="GEQ96638.1"/>
    </source>
</evidence>